<dbReference type="PANTHER" id="PTHR43547:SF2">
    <property type="entry name" value="HYBRID SIGNAL TRANSDUCTION HISTIDINE KINASE C"/>
    <property type="match status" value="1"/>
</dbReference>
<accession>A0A1T5NKM1</accession>
<keyword evidence="18" id="KW-1185">Reference proteome</keyword>
<evidence type="ECO:0000256" key="10">
    <source>
        <dbReference type="ARBA" id="ARBA00023125"/>
    </source>
</evidence>
<evidence type="ECO:0000313" key="18">
    <source>
        <dbReference type="Proteomes" id="UP000190166"/>
    </source>
</evidence>
<evidence type="ECO:0000256" key="12">
    <source>
        <dbReference type="PROSITE-ProRule" id="PRU00169"/>
    </source>
</evidence>
<dbReference type="InterPro" id="IPR011123">
    <property type="entry name" value="Y_Y_Y"/>
</dbReference>
<keyword evidence="11" id="KW-0804">Transcription</keyword>
<keyword evidence="3 12" id="KW-0597">Phosphoprotein</keyword>
<protein>
    <recommendedName>
        <fullName evidence="2">histidine kinase</fullName>
        <ecNumber evidence="2">2.7.13.3</ecNumber>
    </recommendedName>
</protein>
<proteinExistence type="predicted"/>
<dbReference type="InterPro" id="IPR003594">
    <property type="entry name" value="HATPase_dom"/>
</dbReference>
<dbReference type="GO" id="GO:0043565">
    <property type="term" value="F:sequence-specific DNA binding"/>
    <property type="evidence" value="ECO:0007669"/>
    <property type="project" value="InterPro"/>
</dbReference>
<dbReference type="InterPro" id="IPR001789">
    <property type="entry name" value="Sig_transdc_resp-reg_receiver"/>
</dbReference>
<feature type="signal peptide" evidence="13">
    <location>
        <begin position="1"/>
        <end position="18"/>
    </location>
</feature>
<dbReference type="InterPro" id="IPR018062">
    <property type="entry name" value="HTH_AraC-typ_CS"/>
</dbReference>
<evidence type="ECO:0000256" key="6">
    <source>
        <dbReference type="ARBA" id="ARBA00022777"/>
    </source>
</evidence>
<dbReference type="FunFam" id="1.10.287.130:FF:000045">
    <property type="entry name" value="Two-component system sensor histidine kinase/response regulator"/>
    <property type="match status" value="1"/>
</dbReference>
<dbReference type="InterPro" id="IPR011110">
    <property type="entry name" value="Reg_prop"/>
</dbReference>
<dbReference type="Gene3D" id="1.10.287.130">
    <property type="match status" value="1"/>
</dbReference>
<dbReference type="Pfam" id="PF12833">
    <property type="entry name" value="HTH_18"/>
    <property type="match status" value="1"/>
</dbReference>
<keyword evidence="4" id="KW-0808">Transferase</keyword>
<dbReference type="FunFam" id="1.10.10.60:FF:000284">
    <property type="entry name" value="Two-component system sensor histidine kinase/response regulator"/>
    <property type="match status" value="1"/>
</dbReference>
<feature type="domain" description="Response regulatory" evidence="16">
    <location>
        <begin position="1113"/>
        <end position="1228"/>
    </location>
</feature>
<reference evidence="17 18" key="1">
    <citation type="submission" date="2017-02" db="EMBL/GenBank/DDBJ databases">
        <authorList>
            <person name="Peterson S.W."/>
        </authorList>
    </citation>
    <scope>NUCLEOTIDE SEQUENCE [LARGE SCALE GENOMIC DNA]</scope>
    <source>
        <strain evidence="17 18">DSM 18108</strain>
    </source>
</reference>
<dbReference type="SMART" id="SM00388">
    <property type="entry name" value="HisKA"/>
    <property type="match status" value="1"/>
</dbReference>
<dbReference type="Pfam" id="PF07494">
    <property type="entry name" value="Reg_prop"/>
    <property type="match status" value="7"/>
</dbReference>
<keyword evidence="8" id="KW-0902">Two-component regulatory system</keyword>
<gene>
    <name evidence="17" type="ORF">SAMN05660461_1943</name>
</gene>
<dbReference type="InterPro" id="IPR015943">
    <property type="entry name" value="WD40/YVTN_repeat-like_dom_sf"/>
</dbReference>
<dbReference type="InterPro" id="IPR009057">
    <property type="entry name" value="Homeodomain-like_sf"/>
</dbReference>
<dbReference type="GO" id="GO:0000155">
    <property type="term" value="F:phosphorelay sensor kinase activity"/>
    <property type="evidence" value="ECO:0007669"/>
    <property type="project" value="InterPro"/>
</dbReference>
<dbReference type="Gene3D" id="2.60.40.10">
    <property type="entry name" value="Immunoglobulins"/>
    <property type="match status" value="1"/>
</dbReference>
<dbReference type="SUPFAM" id="SSF55874">
    <property type="entry name" value="ATPase domain of HSP90 chaperone/DNA topoisomerase II/histidine kinase"/>
    <property type="match status" value="1"/>
</dbReference>
<evidence type="ECO:0000259" key="14">
    <source>
        <dbReference type="PROSITE" id="PS01124"/>
    </source>
</evidence>
<evidence type="ECO:0000256" key="7">
    <source>
        <dbReference type="ARBA" id="ARBA00022840"/>
    </source>
</evidence>
<dbReference type="SMART" id="SM00342">
    <property type="entry name" value="HTH_ARAC"/>
    <property type="match status" value="1"/>
</dbReference>
<feature type="chain" id="PRO_5011984508" description="histidine kinase" evidence="13">
    <location>
        <begin position="19"/>
        <end position="1365"/>
    </location>
</feature>
<evidence type="ECO:0000256" key="3">
    <source>
        <dbReference type="ARBA" id="ARBA00022553"/>
    </source>
</evidence>
<dbReference type="EC" id="2.7.13.3" evidence="2"/>
<feature type="domain" description="Histidine kinase" evidence="15">
    <location>
        <begin position="856"/>
        <end position="1079"/>
    </location>
</feature>
<dbReference type="CDD" id="cd17574">
    <property type="entry name" value="REC_OmpR"/>
    <property type="match status" value="1"/>
</dbReference>
<organism evidence="17 18">
    <name type="scientific">Chitinophaga ginsengisegetis</name>
    <dbReference type="NCBI Taxonomy" id="393003"/>
    <lineage>
        <taxon>Bacteria</taxon>
        <taxon>Pseudomonadati</taxon>
        <taxon>Bacteroidota</taxon>
        <taxon>Chitinophagia</taxon>
        <taxon>Chitinophagales</taxon>
        <taxon>Chitinophagaceae</taxon>
        <taxon>Chitinophaga</taxon>
    </lineage>
</organism>
<feature type="modified residue" description="4-aspartylphosphate" evidence="12">
    <location>
        <position position="1161"/>
    </location>
</feature>
<dbReference type="Pfam" id="PF00512">
    <property type="entry name" value="HisKA"/>
    <property type="match status" value="1"/>
</dbReference>
<dbReference type="FunFam" id="3.30.565.10:FF:000037">
    <property type="entry name" value="Hybrid sensor histidine kinase/response regulator"/>
    <property type="match status" value="1"/>
</dbReference>
<evidence type="ECO:0000259" key="16">
    <source>
        <dbReference type="PROSITE" id="PS50110"/>
    </source>
</evidence>
<keyword evidence="9" id="KW-0805">Transcription regulation</keyword>
<evidence type="ECO:0000256" key="8">
    <source>
        <dbReference type="ARBA" id="ARBA00023012"/>
    </source>
</evidence>
<evidence type="ECO:0000256" key="13">
    <source>
        <dbReference type="SAM" id="SignalP"/>
    </source>
</evidence>
<dbReference type="SUPFAM" id="SSF47384">
    <property type="entry name" value="Homodimeric domain of signal transducing histidine kinase"/>
    <property type="match status" value="1"/>
</dbReference>
<dbReference type="SMART" id="SM00448">
    <property type="entry name" value="REC"/>
    <property type="match status" value="1"/>
</dbReference>
<evidence type="ECO:0000256" key="5">
    <source>
        <dbReference type="ARBA" id="ARBA00022741"/>
    </source>
</evidence>
<evidence type="ECO:0000256" key="1">
    <source>
        <dbReference type="ARBA" id="ARBA00000085"/>
    </source>
</evidence>
<keyword evidence="10" id="KW-0238">DNA-binding</keyword>
<feature type="domain" description="HTH araC/xylS-type" evidence="14">
    <location>
        <begin position="1260"/>
        <end position="1359"/>
    </location>
</feature>
<name>A0A1T5NKM1_9BACT</name>
<dbReference type="PROSITE" id="PS50109">
    <property type="entry name" value="HIS_KIN"/>
    <property type="match status" value="1"/>
</dbReference>
<dbReference type="GO" id="GO:0005524">
    <property type="term" value="F:ATP binding"/>
    <property type="evidence" value="ECO:0007669"/>
    <property type="project" value="UniProtKB-KW"/>
</dbReference>
<evidence type="ECO:0000313" key="17">
    <source>
        <dbReference type="EMBL" id="SKD00753.1"/>
    </source>
</evidence>
<dbReference type="Gene3D" id="3.30.565.10">
    <property type="entry name" value="Histidine kinase-like ATPase, C-terminal domain"/>
    <property type="match status" value="1"/>
</dbReference>
<dbReference type="InterPro" id="IPR003661">
    <property type="entry name" value="HisK_dim/P_dom"/>
</dbReference>
<dbReference type="STRING" id="393003.SAMN05660461_1943"/>
<evidence type="ECO:0000259" key="15">
    <source>
        <dbReference type="PROSITE" id="PS50109"/>
    </source>
</evidence>
<evidence type="ECO:0000256" key="11">
    <source>
        <dbReference type="ARBA" id="ARBA00023163"/>
    </source>
</evidence>
<dbReference type="PRINTS" id="PR00344">
    <property type="entry name" value="BCTRLSENSOR"/>
</dbReference>
<dbReference type="SUPFAM" id="SSF46689">
    <property type="entry name" value="Homeodomain-like"/>
    <property type="match status" value="1"/>
</dbReference>
<dbReference type="InterPro" id="IPR013783">
    <property type="entry name" value="Ig-like_fold"/>
</dbReference>
<dbReference type="CDD" id="cd00082">
    <property type="entry name" value="HisKA"/>
    <property type="match status" value="1"/>
</dbReference>
<dbReference type="InterPro" id="IPR004358">
    <property type="entry name" value="Sig_transdc_His_kin-like_C"/>
</dbReference>
<keyword evidence="7" id="KW-0067">ATP-binding</keyword>
<dbReference type="RefSeq" id="WP_079469167.1">
    <property type="nucleotide sequence ID" value="NZ_FUZZ01000001.1"/>
</dbReference>
<dbReference type="InterPro" id="IPR036890">
    <property type="entry name" value="HATPase_C_sf"/>
</dbReference>
<dbReference type="Pfam" id="PF07495">
    <property type="entry name" value="Y_Y_Y"/>
    <property type="match status" value="1"/>
</dbReference>
<dbReference type="Gene3D" id="1.10.10.60">
    <property type="entry name" value="Homeodomain-like"/>
    <property type="match status" value="1"/>
</dbReference>
<dbReference type="SUPFAM" id="SSF63829">
    <property type="entry name" value="Calcium-dependent phosphotriesterase"/>
    <property type="match status" value="2"/>
</dbReference>
<dbReference type="EMBL" id="FUZZ01000001">
    <property type="protein sequence ID" value="SKD00753.1"/>
    <property type="molecule type" value="Genomic_DNA"/>
</dbReference>
<dbReference type="Gene3D" id="2.130.10.10">
    <property type="entry name" value="YVTN repeat-like/Quinoprotein amine dehydrogenase"/>
    <property type="match status" value="2"/>
</dbReference>
<dbReference type="PROSITE" id="PS01124">
    <property type="entry name" value="HTH_ARAC_FAMILY_2"/>
    <property type="match status" value="1"/>
</dbReference>
<dbReference type="InterPro" id="IPR036097">
    <property type="entry name" value="HisK_dim/P_sf"/>
</dbReference>
<dbReference type="InterPro" id="IPR018060">
    <property type="entry name" value="HTH_AraC"/>
</dbReference>
<keyword evidence="6 17" id="KW-0418">Kinase</keyword>
<dbReference type="PANTHER" id="PTHR43547">
    <property type="entry name" value="TWO-COMPONENT HISTIDINE KINASE"/>
    <property type="match status" value="1"/>
</dbReference>
<comment type="catalytic activity">
    <reaction evidence="1">
        <text>ATP + protein L-histidine = ADP + protein N-phospho-L-histidine.</text>
        <dbReference type="EC" id="2.7.13.3"/>
    </reaction>
</comment>
<dbReference type="FunFam" id="2.60.40.10:FF:000791">
    <property type="entry name" value="Two-component system sensor histidine kinase/response regulator"/>
    <property type="match status" value="1"/>
</dbReference>
<dbReference type="Pfam" id="PF02518">
    <property type="entry name" value="HATPase_c"/>
    <property type="match status" value="1"/>
</dbReference>
<dbReference type="InterPro" id="IPR005467">
    <property type="entry name" value="His_kinase_dom"/>
</dbReference>
<keyword evidence="5" id="KW-0547">Nucleotide-binding</keyword>
<evidence type="ECO:0000256" key="4">
    <source>
        <dbReference type="ARBA" id="ARBA00022679"/>
    </source>
</evidence>
<dbReference type="PROSITE" id="PS00041">
    <property type="entry name" value="HTH_ARAC_FAMILY_1"/>
    <property type="match status" value="1"/>
</dbReference>
<dbReference type="SUPFAM" id="SSF101898">
    <property type="entry name" value="NHL repeat"/>
    <property type="match status" value="1"/>
</dbReference>
<dbReference type="PROSITE" id="PS50110">
    <property type="entry name" value="RESPONSE_REGULATORY"/>
    <property type="match status" value="1"/>
</dbReference>
<evidence type="ECO:0000256" key="9">
    <source>
        <dbReference type="ARBA" id="ARBA00023015"/>
    </source>
</evidence>
<dbReference type="InterPro" id="IPR011006">
    <property type="entry name" value="CheY-like_superfamily"/>
</dbReference>
<dbReference type="SMART" id="SM00387">
    <property type="entry name" value="HATPase_c"/>
    <property type="match status" value="1"/>
</dbReference>
<keyword evidence="13" id="KW-0732">Signal</keyword>
<dbReference type="Proteomes" id="UP000190166">
    <property type="component" value="Unassembled WGS sequence"/>
</dbReference>
<dbReference type="Pfam" id="PF00072">
    <property type="entry name" value="Response_reg"/>
    <property type="match status" value="1"/>
</dbReference>
<dbReference type="GO" id="GO:0003700">
    <property type="term" value="F:DNA-binding transcription factor activity"/>
    <property type="evidence" value="ECO:0007669"/>
    <property type="project" value="InterPro"/>
</dbReference>
<sequence>MRYLFWIILLLQSLSVLAQSEHYNFSKLNTYTGLSHNQVNTVLKDPDGFLWFGTTYGLNRYDGYFCKVFRKDHNDSTSIKDNNILSLYELPDRKMWVSTMGGPCIYNPDTEKFNGSSDDYLHAIGLPPGTIANIVKGNNNRYWFLYEDKGLFLYSADNKIVKPFKPKATQTSEKITSISETNDGKLWLVYQSGFLQEYDIKLDKIISSTTAFQKRNKDDNPYKLFIDSDNDLWLWRYNFGVFLFHPEDNTITQFDKNSYPARLNSELVSQVVQDGNGLIWVGTDHGGVTLIDKKNRLNTSYLLNNPNDPKSISQNTITTMYRDDQGIIWLGTYKQGVNYYNGNIVQFSYYHHQELNAKSLQFDDVNRFVEDKMGNVWIGTNGGGLIYFDRKNNTFKQYLYDPKNENSLSNNVIVSLCMDHEDVLWIGTYLGGLNRFDGKKFTRYRHNENDSSSLTDDKVWEIFEDRNRNLWIGTLGGGLDRFDRRTNQFNHYKTTQGVLLSNYVSAIMEDRKGNLWIGTGYGIAVIEKNKPAAVFYLDTNAGNSLSDNGVICLLEDSKGRIWVGTREGLNLFDEQKKEFRTFTASNGLPDNMILNILEDDHQTLWISTPSGLCNAIPRQDNKHLDFSVISYDATNNLQNREFNDNAALKLRSGELIFGGPSGFNIINPAAIGNSVYHPKIVFTGFQILNKNVEPGELVNNRVLLKRSLSQLQSIDLKYKENVFSIDFAALDFSHNAYDKYAYMLEGFNEDWLYADGHQRRATYTNLNPGHYVFKVKVLNRAGLWSEVKTLQINIEPPFWRTPVAYIIYLLIATGLFLLIRRITLDRIHMRFEVRQQRREAERAHALEQLKTKFFTNVSHEFRTPLSLIIAPLDKIIKNTADEEQVKQLNLVQRNAKRLLSLVNQLLDFRKMEVQEVKLHPSIGDIVRFCRETSYSFTDIAEKKKIGFSFSSDIDSLEIYFDKDKIEKILFNLLSNAFKYTHDGGMVSVNLVYRQPADNDSDGTFAIEIKDSGIGIPADQHEKIFERFFQTDVPESMVNQGTGIGLAITKEFVRLHNGIITVKSEPDQGTCFTVLLPAKKVYVSSGRTSTTPTFPEETEQIIVEEKKKGDKKKTIIVVEDNEDLRFYLKDNLKGQYHIEEAANGKEGWEKIKLLNPDLVVSDIMMPLMDGVELARKIKTETLTAHIPVILLTAMGSEEKQLEGLKAGVNDYITKPFTFEILASRINNLLAQQKLLQKRFQKQIEVNPGEVTITPVDEKFLKQALDIIEKQIDNPEFSVDEFSKEMYMSRVTLYRKIQSLTGKSPLDFIRSIRLKRAIQLLDKSGMSISEVAYQVGFNDPKIFRKLFKEEFKTTPSEYLANLKNKGL</sequence>
<dbReference type="Gene3D" id="3.40.50.2300">
    <property type="match status" value="1"/>
</dbReference>
<evidence type="ECO:0000256" key="2">
    <source>
        <dbReference type="ARBA" id="ARBA00012438"/>
    </source>
</evidence>
<dbReference type="SUPFAM" id="SSF52172">
    <property type="entry name" value="CheY-like"/>
    <property type="match status" value="1"/>
</dbReference>